<comment type="function">
    <text evidence="10">Phospholipid scramblase involved in autophagy. Cycles between the preautophagosomal structure/phagophore assembly site (PAS) and the cytoplasmic vesicle pool and supplies membrane for the growing autophagosome. Lipid scramblase activity plays a key role in preautophagosomal structure/phagophore assembly by distributing the phospholipids that arrive through ATG2 from the cytoplasmic to the luminal leaflet of the bilayer, thereby driving autophagosomal membrane expansion.</text>
</comment>
<evidence type="ECO:0000256" key="5">
    <source>
        <dbReference type="ARBA" id="ARBA00022692"/>
    </source>
</evidence>
<keyword evidence="8 10" id="KW-0445">Lipid transport</keyword>
<organism evidence="11">
    <name type="scientific">Spongospora subterranea</name>
    <dbReference type="NCBI Taxonomy" id="70186"/>
    <lineage>
        <taxon>Eukaryota</taxon>
        <taxon>Sar</taxon>
        <taxon>Rhizaria</taxon>
        <taxon>Endomyxa</taxon>
        <taxon>Phytomyxea</taxon>
        <taxon>Plasmodiophorida</taxon>
        <taxon>Plasmodiophoridae</taxon>
        <taxon>Spongospora</taxon>
    </lineage>
</organism>
<protein>
    <recommendedName>
        <fullName evidence="3 10">Autophagy-related protein 9</fullName>
    </recommendedName>
</protein>
<name>A0A0H5QNY5_9EUKA</name>
<dbReference type="GO" id="GO:0061709">
    <property type="term" value="P:reticulophagy"/>
    <property type="evidence" value="ECO:0007669"/>
    <property type="project" value="TreeGrafter"/>
</dbReference>
<sequence length="559" mass="64914">MHIYEYFEQRGFWRMIISRITSLLILAFTVVFSTFLLLFVNWNEILNCHSQQNCSQITVIRRPELNSLSVSEVAVVAYFIVFSLYWVWNLFGFLHCLRDGIEMRSFYRSKLEISDEALQTMEWPELVYRIQRLQKEFKISLVKDHDALDISNRILRKDNYFIAMVNSGVIDLGIPFLSSKLHVSPILGKSLEWNIRFCVLDSMFHDELFTVREAFLQKPQVLRRLFVYMAIANFLLMPFILLFMIIFFFLKNAEELHSRKAYLGPRQWSPLAEWTFREFNEMPHAFRTRLNESHCDALAYISQFPPPAFAIFVKFVAYVSGAIVGVLLLLTIKDSSILVDIHVFDHSLLYYLFSCTAILALCRSLGSSPSSNQDFGTLIANIYRHTHYQPRSWREEPQSSRVRSHFAKLYPFKVVLFLQEVLCVLVTPLVLGITLPAVASRLIEFIRQHTIRQNGVGDICVFASYDFSIYRHRNHRFGEADTCREKMERSLLSFSMMHPRWRPNEEATAILMGLSSESGCAGHRDPSVSIDDDNGELSRSTMALAIDVADIDFSRTNDR</sequence>
<dbReference type="GO" id="GO:0034045">
    <property type="term" value="C:phagophore assembly site membrane"/>
    <property type="evidence" value="ECO:0007669"/>
    <property type="project" value="UniProtKB-SubCell"/>
</dbReference>
<evidence type="ECO:0000256" key="4">
    <source>
        <dbReference type="ARBA" id="ARBA00022448"/>
    </source>
</evidence>
<evidence type="ECO:0000256" key="8">
    <source>
        <dbReference type="ARBA" id="ARBA00023055"/>
    </source>
</evidence>
<reference evidence="11" key="1">
    <citation type="submission" date="2015-04" db="EMBL/GenBank/DDBJ databases">
        <title>The genome sequence of the plant pathogenic Rhizarian Plasmodiophora brassicae reveals insights in its biotrophic life cycle and the origin of chitin synthesis.</title>
        <authorList>
            <person name="Schwelm A."/>
            <person name="Fogelqvist J."/>
            <person name="Knaust A."/>
            <person name="Julke S."/>
            <person name="Lilja T."/>
            <person name="Dhandapani V."/>
            <person name="Bonilla-Rosso G."/>
            <person name="Karlsson M."/>
            <person name="Shevchenko A."/>
            <person name="Choi S.R."/>
            <person name="Kim H.G."/>
            <person name="Park J.Y."/>
            <person name="Lim Y.P."/>
            <person name="Ludwig-Muller J."/>
            <person name="Dixelius C."/>
        </authorList>
    </citation>
    <scope>NUCLEOTIDE SEQUENCE</scope>
    <source>
        <tissue evidence="11">Potato root galls</tissue>
    </source>
</reference>
<dbReference type="AlphaFoldDB" id="A0A0H5QNY5"/>
<dbReference type="GO" id="GO:0034727">
    <property type="term" value="P:piecemeal microautophagy of the nucleus"/>
    <property type="evidence" value="ECO:0007669"/>
    <property type="project" value="TreeGrafter"/>
</dbReference>
<evidence type="ECO:0000256" key="1">
    <source>
        <dbReference type="ARBA" id="ARBA00004511"/>
    </source>
</evidence>
<feature type="transmembrane region" description="Helical" evidence="10">
    <location>
        <begin position="348"/>
        <end position="366"/>
    </location>
</feature>
<feature type="transmembrane region" description="Helical" evidence="10">
    <location>
        <begin position="20"/>
        <end position="40"/>
    </location>
</feature>
<keyword evidence="4 10" id="KW-0813">Transport</keyword>
<evidence type="ECO:0000256" key="2">
    <source>
        <dbReference type="ARBA" id="ARBA00006185"/>
    </source>
</evidence>
<evidence type="ECO:0000256" key="7">
    <source>
        <dbReference type="ARBA" id="ARBA00023006"/>
    </source>
</evidence>
<accession>A0A0H5QNY5</accession>
<keyword evidence="5 10" id="KW-0812">Transmembrane</keyword>
<dbReference type="GO" id="GO:0005776">
    <property type="term" value="C:autophagosome"/>
    <property type="evidence" value="ECO:0007669"/>
    <property type="project" value="TreeGrafter"/>
</dbReference>
<feature type="transmembrane region" description="Helical" evidence="10">
    <location>
        <begin position="75"/>
        <end position="97"/>
    </location>
</feature>
<comment type="subcellular location">
    <subcellularLocation>
        <location evidence="1 10">Preautophagosomal structure membrane</location>
        <topology evidence="1 10">Multi-pass membrane protein</topology>
    </subcellularLocation>
</comment>
<comment type="similarity">
    <text evidence="2 10">Belongs to the ATG9 family.</text>
</comment>
<dbReference type="EMBL" id="HACM01002664">
    <property type="protein sequence ID" value="CRZ03106.1"/>
    <property type="molecule type" value="Transcribed_RNA"/>
</dbReference>
<dbReference type="PANTHER" id="PTHR13038:SF10">
    <property type="entry name" value="AUTOPHAGY-RELATED PROTEIN 9"/>
    <property type="match status" value="1"/>
</dbReference>
<dbReference type="GO" id="GO:0006869">
    <property type="term" value="P:lipid transport"/>
    <property type="evidence" value="ECO:0007669"/>
    <property type="project" value="UniProtKB-KW"/>
</dbReference>
<dbReference type="GO" id="GO:0000422">
    <property type="term" value="P:autophagy of mitochondrion"/>
    <property type="evidence" value="ECO:0007669"/>
    <property type="project" value="TreeGrafter"/>
</dbReference>
<feature type="transmembrane region" description="Helical" evidence="10">
    <location>
        <begin position="308"/>
        <end position="332"/>
    </location>
</feature>
<keyword evidence="6 10" id="KW-1133">Transmembrane helix</keyword>
<feature type="transmembrane region" description="Helical" evidence="10">
    <location>
        <begin position="416"/>
        <end position="439"/>
    </location>
</feature>
<proteinExistence type="inferred from homology"/>
<dbReference type="InterPro" id="IPR007241">
    <property type="entry name" value="Autophagy-rel_prot_9"/>
</dbReference>
<keyword evidence="7 10" id="KW-0072">Autophagy</keyword>
<evidence type="ECO:0000256" key="10">
    <source>
        <dbReference type="RuleBase" id="RU364027"/>
    </source>
</evidence>
<dbReference type="GO" id="GO:0034497">
    <property type="term" value="P:protein localization to phagophore assembly site"/>
    <property type="evidence" value="ECO:0007669"/>
    <property type="project" value="TreeGrafter"/>
</dbReference>
<keyword evidence="9 10" id="KW-0472">Membrane</keyword>
<evidence type="ECO:0000256" key="6">
    <source>
        <dbReference type="ARBA" id="ARBA00022989"/>
    </source>
</evidence>
<feature type="transmembrane region" description="Helical" evidence="10">
    <location>
        <begin position="225"/>
        <end position="250"/>
    </location>
</feature>
<evidence type="ECO:0000256" key="9">
    <source>
        <dbReference type="ARBA" id="ARBA00023136"/>
    </source>
</evidence>
<dbReference type="PANTHER" id="PTHR13038">
    <property type="entry name" value="APG9 AUTOPHAGY 9"/>
    <property type="match status" value="1"/>
</dbReference>
<dbReference type="Pfam" id="PF04109">
    <property type="entry name" value="ATG9"/>
    <property type="match status" value="1"/>
</dbReference>
<evidence type="ECO:0000256" key="3">
    <source>
        <dbReference type="ARBA" id="ARBA00018074"/>
    </source>
</evidence>
<evidence type="ECO:0000313" key="11">
    <source>
        <dbReference type="EMBL" id="CRZ03106.1"/>
    </source>
</evidence>